<dbReference type="PIRSF" id="PIRSF000126">
    <property type="entry name" value="11-beta-HSD1"/>
    <property type="match status" value="1"/>
</dbReference>
<keyword evidence="2" id="KW-0560">Oxidoreductase</keyword>
<comment type="similarity">
    <text evidence="1 3">Belongs to the short-chain dehydrogenases/reductases (SDR) family.</text>
</comment>
<evidence type="ECO:0000313" key="4">
    <source>
        <dbReference type="EMBL" id="TPV31464.1"/>
    </source>
</evidence>
<sequence length="270" mass="29393">MIAKPDIGKFTKIEIVKLTIKKNKMNLKNKVVIITGASSGIGKATAMKLAKEGASIVLCARSEDELNTLKDSIVKNGGKAMVVKTDVTKPSDFKKAISQTLDAYGSIDVLVNNAGLMPLSYVEKLKTDEWEKMVDVNIKGVFNGVAAVLPTMRKNKGGHIINISSSAAHNYFPGGAVYCATKIAVKMFSEGLRKELAPKYGIKVTSIEPGAVDTSLFESITDEDIKEKLKEMQKMTKLEAEDIADAIFYALNQPDRVNINDVYLMPTEQG</sequence>
<dbReference type="Proteomes" id="UP000317332">
    <property type="component" value="Unassembled WGS sequence"/>
</dbReference>
<dbReference type="EMBL" id="VHIQ01000008">
    <property type="protein sequence ID" value="TPV31464.1"/>
    <property type="molecule type" value="Genomic_DNA"/>
</dbReference>
<dbReference type="FunFam" id="3.40.50.720:FF:000047">
    <property type="entry name" value="NADP-dependent L-serine/L-allo-threonine dehydrogenase"/>
    <property type="match status" value="1"/>
</dbReference>
<proteinExistence type="inferred from homology"/>
<comment type="caution">
    <text evidence="4">The sequence shown here is derived from an EMBL/GenBank/DDBJ whole genome shotgun (WGS) entry which is preliminary data.</text>
</comment>
<gene>
    <name evidence="4" type="ORF">FJ651_14830</name>
</gene>
<dbReference type="PANTHER" id="PTHR43115">
    <property type="entry name" value="DEHYDROGENASE/REDUCTASE SDR FAMILY MEMBER 11"/>
    <property type="match status" value="1"/>
</dbReference>
<protein>
    <submittedName>
        <fullName evidence="4">SDR family oxidoreductase</fullName>
    </submittedName>
</protein>
<reference evidence="4 5" key="1">
    <citation type="submission" date="2019-06" db="EMBL/GenBank/DDBJ databases">
        <title>Flavobacteriaceae Paucihalobacterium erythroidium CWB-1, complete genome.</title>
        <authorList>
            <person name="Wu S."/>
        </authorList>
    </citation>
    <scope>NUCLEOTIDE SEQUENCE [LARGE SCALE GENOMIC DNA]</scope>
    <source>
        <strain evidence="4 5">CWB-1</strain>
    </source>
</reference>
<evidence type="ECO:0000256" key="1">
    <source>
        <dbReference type="ARBA" id="ARBA00006484"/>
    </source>
</evidence>
<dbReference type="Pfam" id="PF00106">
    <property type="entry name" value="adh_short"/>
    <property type="match status" value="1"/>
</dbReference>
<name>A0A506PD53_9FLAO</name>
<dbReference type="SUPFAM" id="SSF51735">
    <property type="entry name" value="NAD(P)-binding Rossmann-fold domains"/>
    <property type="match status" value="1"/>
</dbReference>
<dbReference type="PRINTS" id="PR00080">
    <property type="entry name" value="SDRFAMILY"/>
</dbReference>
<dbReference type="InterPro" id="IPR002347">
    <property type="entry name" value="SDR_fam"/>
</dbReference>
<dbReference type="AlphaFoldDB" id="A0A506PD53"/>
<accession>A0A506PD53</accession>
<organism evidence="4 5">
    <name type="scientific">Paucihalobacter ruber</name>
    <dbReference type="NCBI Taxonomy" id="2567861"/>
    <lineage>
        <taxon>Bacteria</taxon>
        <taxon>Pseudomonadati</taxon>
        <taxon>Bacteroidota</taxon>
        <taxon>Flavobacteriia</taxon>
        <taxon>Flavobacteriales</taxon>
        <taxon>Flavobacteriaceae</taxon>
        <taxon>Paucihalobacter</taxon>
    </lineage>
</organism>
<dbReference type="OrthoDB" id="9775296at2"/>
<keyword evidence="5" id="KW-1185">Reference proteome</keyword>
<dbReference type="InterPro" id="IPR036291">
    <property type="entry name" value="NAD(P)-bd_dom_sf"/>
</dbReference>
<evidence type="ECO:0000256" key="2">
    <source>
        <dbReference type="ARBA" id="ARBA00023002"/>
    </source>
</evidence>
<dbReference type="PRINTS" id="PR00081">
    <property type="entry name" value="GDHRDH"/>
</dbReference>
<evidence type="ECO:0000313" key="5">
    <source>
        <dbReference type="Proteomes" id="UP000317332"/>
    </source>
</evidence>
<dbReference type="InterPro" id="IPR020904">
    <property type="entry name" value="Sc_DH/Rdtase_CS"/>
</dbReference>
<dbReference type="PANTHER" id="PTHR43115:SF4">
    <property type="entry name" value="DEHYDROGENASE_REDUCTASE SDR FAMILY MEMBER 11"/>
    <property type="match status" value="1"/>
</dbReference>
<dbReference type="PROSITE" id="PS00061">
    <property type="entry name" value="ADH_SHORT"/>
    <property type="match status" value="1"/>
</dbReference>
<dbReference type="Gene3D" id="3.40.50.720">
    <property type="entry name" value="NAD(P)-binding Rossmann-like Domain"/>
    <property type="match status" value="1"/>
</dbReference>
<evidence type="ECO:0000256" key="3">
    <source>
        <dbReference type="RuleBase" id="RU000363"/>
    </source>
</evidence>
<dbReference type="GO" id="GO:0016616">
    <property type="term" value="F:oxidoreductase activity, acting on the CH-OH group of donors, NAD or NADP as acceptor"/>
    <property type="evidence" value="ECO:0007669"/>
    <property type="project" value="UniProtKB-ARBA"/>
</dbReference>